<dbReference type="Proteomes" id="UP001054837">
    <property type="component" value="Unassembled WGS sequence"/>
</dbReference>
<reference evidence="1 2" key="1">
    <citation type="submission" date="2021-06" db="EMBL/GenBank/DDBJ databases">
        <title>Caerostris darwini draft genome.</title>
        <authorList>
            <person name="Kono N."/>
            <person name="Arakawa K."/>
        </authorList>
    </citation>
    <scope>NUCLEOTIDE SEQUENCE [LARGE SCALE GENOMIC DNA]</scope>
</reference>
<sequence>MGAKVIMQNENEFLSQFRYASDRFTIHMSFWSSPTPDSSYHNDRNTDINQFALRNMIYSDISYFQKKIIKLQFLWSITLGDPEWPNQEARFVILATGSRESFWAVINPTTDSSYHNDRNTNINHSEVDYKKKRGVKFPRPQLMPAPEGSNGVK</sequence>
<comment type="caution">
    <text evidence="1">The sequence shown here is derived from an EMBL/GenBank/DDBJ whole genome shotgun (WGS) entry which is preliminary data.</text>
</comment>
<accession>A0AAV4U157</accession>
<name>A0AAV4U157_9ARAC</name>
<gene>
    <name evidence="1" type="ORF">CDAR_230141</name>
</gene>
<keyword evidence="2" id="KW-1185">Reference proteome</keyword>
<dbReference type="EMBL" id="BPLQ01010538">
    <property type="protein sequence ID" value="GIY51467.1"/>
    <property type="molecule type" value="Genomic_DNA"/>
</dbReference>
<evidence type="ECO:0000313" key="1">
    <source>
        <dbReference type="EMBL" id="GIY51467.1"/>
    </source>
</evidence>
<proteinExistence type="predicted"/>
<dbReference type="AlphaFoldDB" id="A0AAV4U157"/>
<organism evidence="1 2">
    <name type="scientific">Caerostris darwini</name>
    <dbReference type="NCBI Taxonomy" id="1538125"/>
    <lineage>
        <taxon>Eukaryota</taxon>
        <taxon>Metazoa</taxon>
        <taxon>Ecdysozoa</taxon>
        <taxon>Arthropoda</taxon>
        <taxon>Chelicerata</taxon>
        <taxon>Arachnida</taxon>
        <taxon>Araneae</taxon>
        <taxon>Araneomorphae</taxon>
        <taxon>Entelegynae</taxon>
        <taxon>Araneoidea</taxon>
        <taxon>Araneidae</taxon>
        <taxon>Caerostris</taxon>
    </lineage>
</organism>
<protein>
    <submittedName>
        <fullName evidence="1">Uncharacterized protein</fullName>
    </submittedName>
</protein>
<evidence type="ECO:0000313" key="2">
    <source>
        <dbReference type="Proteomes" id="UP001054837"/>
    </source>
</evidence>